<dbReference type="EMBL" id="UOGL01000600">
    <property type="protein sequence ID" value="VAX41922.1"/>
    <property type="molecule type" value="Genomic_DNA"/>
</dbReference>
<keyword evidence="2" id="KW-0067">ATP-binding</keyword>
<reference evidence="2" key="1">
    <citation type="submission" date="2018-06" db="EMBL/GenBank/DDBJ databases">
        <authorList>
            <person name="Zhirakovskaya E."/>
        </authorList>
    </citation>
    <scope>NUCLEOTIDE SEQUENCE</scope>
</reference>
<keyword evidence="2" id="KW-0378">Hydrolase</keyword>
<keyword evidence="2" id="KW-0347">Helicase</keyword>
<evidence type="ECO:0000256" key="1">
    <source>
        <dbReference type="SAM" id="Coils"/>
    </source>
</evidence>
<proteinExistence type="predicted"/>
<feature type="coiled-coil region" evidence="1">
    <location>
        <begin position="90"/>
        <end position="121"/>
    </location>
</feature>
<name>A0A3B1DMD4_9ZZZZ</name>
<dbReference type="Gene3D" id="2.20.28.30">
    <property type="entry name" value="RNA polymerase ii, chain L"/>
    <property type="match status" value="1"/>
</dbReference>
<organism evidence="2">
    <name type="scientific">hydrothermal vent metagenome</name>
    <dbReference type="NCBI Taxonomy" id="652676"/>
    <lineage>
        <taxon>unclassified sequences</taxon>
        <taxon>metagenomes</taxon>
        <taxon>ecological metagenomes</taxon>
    </lineage>
</organism>
<dbReference type="AlphaFoldDB" id="A0A3B1DMD4"/>
<sequence>MPDNPPSINNDSDFEDSVALELVFPQEGEKASSLKTVSITDAPGQATDENKGRIFPCEGCGADLEFHIGQQLLKCPYCGYEKELQTDTQKEIVENDYKAMLRKLEEWSEQKQSEKQTEEENDQQEIVCDACGGHTLFSGTLTSSECPYCASPMQLDRAFVSKQRVPYDGVLPFKIDRKKAHASLKEWVKSRWFAPNAFLKKGVEGKFSGIYLPYWTFDSMTGTWYEGERGEYYYVTVGIGKNQRQERRTRWYPASGGFQRFFDDILVSASKKMNRKLLENLDPWPLVDSLPFNQQVIAGFLARTYDQELDEGFEDAKTRIDNAILQEVHARIGGDTQRVTRVQSQYDAITYKYLLLPIWLLAYRYNEKLFQVVINAATGKVQGERPYSWVKIGVAVLSAAAAAATVGIVSSGG</sequence>
<keyword evidence="2" id="KW-0547">Nucleotide-binding</keyword>
<keyword evidence="1" id="KW-0175">Coiled coil</keyword>
<gene>
    <name evidence="2" type="ORF">MNBD_PLANCTO02-2228</name>
</gene>
<dbReference type="GO" id="GO:0004386">
    <property type="term" value="F:helicase activity"/>
    <property type="evidence" value="ECO:0007669"/>
    <property type="project" value="UniProtKB-KW"/>
</dbReference>
<dbReference type="PANTHER" id="PTHR37826">
    <property type="entry name" value="FLOTILLIN BAND_7_5 DOMAIN PROTEIN"/>
    <property type="match status" value="1"/>
</dbReference>
<protein>
    <submittedName>
        <fullName evidence="2">Primosomal protein N' (Replication factor Y) -superfamily II helicase</fullName>
    </submittedName>
</protein>
<accession>A0A3B1DMD4</accession>
<evidence type="ECO:0000313" key="2">
    <source>
        <dbReference type="EMBL" id="VAX41922.1"/>
    </source>
</evidence>
<dbReference type="PANTHER" id="PTHR37826:SF3">
    <property type="entry name" value="J DOMAIN-CONTAINING PROTEIN"/>
    <property type="match status" value="1"/>
</dbReference>